<keyword evidence="2" id="KW-1185">Reference proteome</keyword>
<dbReference type="EMBL" id="BAAAEW010000011">
    <property type="protein sequence ID" value="GAA0750636.1"/>
    <property type="molecule type" value="Genomic_DNA"/>
</dbReference>
<name>A0ABP3V9K8_9BURK</name>
<protein>
    <recommendedName>
        <fullName evidence="3">SPOR domain-containing protein</fullName>
    </recommendedName>
</protein>
<organism evidence="1 2">
    <name type="scientific">Ideonella azotifigens</name>
    <dbReference type="NCBI Taxonomy" id="513160"/>
    <lineage>
        <taxon>Bacteria</taxon>
        <taxon>Pseudomonadati</taxon>
        <taxon>Pseudomonadota</taxon>
        <taxon>Betaproteobacteria</taxon>
        <taxon>Burkholderiales</taxon>
        <taxon>Sphaerotilaceae</taxon>
        <taxon>Ideonella</taxon>
    </lineage>
</organism>
<proteinExistence type="predicted"/>
<comment type="caution">
    <text evidence="1">The sequence shown here is derived from an EMBL/GenBank/DDBJ whole genome shotgun (WGS) entry which is preliminary data.</text>
</comment>
<sequence>MMMMNLVNANYAEVTVYNVKPGQEQAFLEAMVDNGPYHRLMNGAVGEKVLAPLPDEAANGRSAWVSVARYLDSVTAKRVSSARDKKVAEFLDGPPTRTGGTLVKHVFADWGWEKGRAPALVDVQANGSDRIFKERLTSLSFLKTGYTGQAGFVEFFDQGQTPTSLRASLANRSGLSGASIYATPNKGYFIYSEYFSSPSGAQRASLQAEASRAQAGTVELNYVPR</sequence>
<reference evidence="2" key="1">
    <citation type="journal article" date="2019" name="Int. J. Syst. Evol. Microbiol.">
        <title>The Global Catalogue of Microorganisms (GCM) 10K type strain sequencing project: providing services to taxonomists for standard genome sequencing and annotation.</title>
        <authorList>
            <consortium name="The Broad Institute Genomics Platform"/>
            <consortium name="The Broad Institute Genome Sequencing Center for Infectious Disease"/>
            <person name="Wu L."/>
            <person name="Ma J."/>
        </authorList>
    </citation>
    <scope>NUCLEOTIDE SEQUENCE [LARGE SCALE GENOMIC DNA]</scope>
    <source>
        <strain evidence="2">JCM 15503</strain>
    </source>
</reference>
<accession>A0ABP3V9K8</accession>
<gene>
    <name evidence="1" type="ORF">GCM10009107_22620</name>
</gene>
<evidence type="ECO:0008006" key="3">
    <source>
        <dbReference type="Google" id="ProtNLM"/>
    </source>
</evidence>
<evidence type="ECO:0000313" key="2">
    <source>
        <dbReference type="Proteomes" id="UP001500279"/>
    </source>
</evidence>
<evidence type="ECO:0000313" key="1">
    <source>
        <dbReference type="EMBL" id="GAA0750636.1"/>
    </source>
</evidence>
<dbReference type="RefSeq" id="WP_141291222.1">
    <property type="nucleotide sequence ID" value="NZ_BAAAEW010000011.1"/>
</dbReference>
<dbReference type="Proteomes" id="UP001500279">
    <property type="component" value="Unassembled WGS sequence"/>
</dbReference>